<sequence>MTEKTATPEDLTRLLPALARQAVESYVREEKTVKVGSEDAIFKRNLGVFVTIKKGSSLRGCIGYTEPPWPLGITLIRAAIASATEDPRFPSISPRELDDLVYEVTILTEPREIHINDDKDLGNIRLGRDGLMIDSYGRRGLLLPQVALEEDFGAVEFLDATCEKAGLMPGCWKSKGTKVYIFEGIVYKEYL</sequence>
<reference evidence="2" key="2">
    <citation type="journal article" date="2014" name="ISME J.">
        <title>Microbial stratification in low pH oxic and suboxic macroscopic growths along an acid mine drainage.</title>
        <authorList>
            <person name="Mendez-Garcia C."/>
            <person name="Mesa V."/>
            <person name="Sprenger R.R."/>
            <person name="Richter M."/>
            <person name="Diez M.S."/>
            <person name="Solano J."/>
            <person name="Bargiela R."/>
            <person name="Golyshina O.V."/>
            <person name="Manteca A."/>
            <person name="Ramos J.L."/>
            <person name="Gallego J.R."/>
            <person name="Llorente I."/>
            <person name="Martins Dos Santos V.A."/>
            <person name="Jensen O.N."/>
            <person name="Pelaez A.I."/>
            <person name="Sanchez J."/>
            <person name="Ferrer M."/>
        </authorList>
    </citation>
    <scope>NUCLEOTIDE SEQUENCE</scope>
</reference>
<gene>
    <name evidence="2" type="ORF">B1B_08027</name>
</gene>
<dbReference type="NCBIfam" id="TIGR00296">
    <property type="entry name" value="TIGR00296 family protein"/>
    <property type="match status" value="1"/>
</dbReference>
<dbReference type="Gene3D" id="3.30.1490.150">
    <property type="entry name" value="Hypothetical protein ph0010, domain 2"/>
    <property type="match status" value="1"/>
</dbReference>
<dbReference type="InterPro" id="IPR036071">
    <property type="entry name" value="AMMECR1_dom_sf"/>
</dbReference>
<evidence type="ECO:0000259" key="1">
    <source>
        <dbReference type="PROSITE" id="PS51112"/>
    </source>
</evidence>
<dbReference type="InterPro" id="IPR027623">
    <property type="entry name" value="AmmeMemoSam_A"/>
</dbReference>
<dbReference type="PANTHER" id="PTHR13016:SF0">
    <property type="entry name" value="AMME SYNDROME CANDIDATE GENE 1 PROTEIN"/>
    <property type="match status" value="1"/>
</dbReference>
<reference evidence="2" key="1">
    <citation type="submission" date="2013-08" db="EMBL/GenBank/DDBJ databases">
        <authorList>
            <person name="Mendez C."/>
            <person name="Richter M."/>
            <person name="Ferrer M."/>
            <person name="Sanchez J."/>
        </authorList>
    </citation>
    <scope>NUCLEOTIDE SEQUENCE</scope>
</reference>
<proteinExistence type="inferred from homology"/>
<comment type="caution">
    <text evidence="2">The sequence shown here is derived from an EMBL/GenBank/DDBJ whole genome shotgun (WGS) entry which is preliminary data.</text>
</comment>
<dbReference type="PROSITE" id="PS51112">
    <property type="entry name" value="AMMECR1"/>
    <property type="match status" value="1"/>
</dbReference>
<dbReference type="InterPro" id="IPR027485">
    <property type="entry name" value="AMMECR1_N"/>
</dbReference>
<dbReference type="NCBIfam" id="TIGR04335">
    <property type="entry name" value="AmmeMemoSam_A"/>
    <property type="match status" value="1"/>
</dbReference>
<feature type="non-terminal residue" evidence="2">
    <location>
        <position position="191"/>
    </location>
</feature>
<dbReference type="InterPro" id="IPR023473">
    <property type="entry name" value="AMMECR1"/>
</dbReference>
<dbReference type="Pfam" id="PF01871">
    <property type="entry name" value="AMMECR1"/>
    <property type="match status" value="1"/>
</dbReference>
<dbReference type="InterPro" id="IPR002733">
    <property type="entry name" value="AMMECR1_domain"/>
</dbReference>
<dbReference type="HAMAP" id="MF_00645">
    <property type="entry name" value="AMMECR1"/>
    <property type="match status" value="1"/>
</dbReference>
<evidence type="ECO:0000313" key="2">
    <source>
        <dbReference type="EMBL" id="EQD59828.1"/>
    </source>
</evidence>
<dbReference type="Gene3D" id="3.30.700.20">
    <property type="entry name" value="Hypothetical protein ph0010, domain 1"/>
    <property type="match status" value="1"/>
</dbReference>
<dbReference type="EMBL" id="AUZY01005182">
    <property type="protein sequence ID" value="EQD59828.1"/>
    <property type="molecule type" value="Genomic_DNA"/>
</dbReference>
<name>T1ATG0_9ZZZZ</name>
<accession>T1ATG0</accession>
<organism evidence="2">
    <name type="scientific">mine drainage metagenome</name>
    <dbReference type="NCBI Taxonomy" id="410659"/>
    <lineage>
        <taxon>unclassified sequences</taxon>
        <taxon>metagenomes</taxon>
        <taxon>ecological metagenomes</taxon>
    </lineage>
</organism>
<dbReference type="AlphaFoldDB" id="T1ATG0"/>
<protein>
    <submittedName>
        <fullName evidence="2">AMMECR1 domain-containing protein</fullName>
    </submittedName>
</protein>
<dbReference type="InterPro" id="IPR023472">
    <property type="entry name" value="Uncharacterised_MJ0810"/>
</dbReference>
<feature type="domain" description="AMMECR1" evidence="1">
    <location>
        <begin position="10"/>
        <end position="191"/>
    </location>
</feature>
<dbReference type="SUPFAM" id="SSF143447">
    <property type="entry name" value="AMMECR1-like"/>
    <property type="match status" value="1"/>
</dbReference>
<dbReference type="PANTHER" id="PTHR13016">
    <property type="entry name" value="AMMECR1 HOMOLOG"/>
    <property type="match status" value="1"/>
</dbReference>